<dbReference type="InterPro" id="IPR046625">
    <property type="entry name" value="DUF6737"/>
</dbReference>
<organism evidence="3 4">
    <name type="scientific">Striga asiatica</name>
    <name type="common">Asiatic witchweed</name>
    <name type="synonym">Buchnera asiatica</name>
    <dbReference type="NCBI Taxonomy" id="4170"/>
    <lineage>
        <taxon>Eukaryota</taxon>
        <taxon>Viridiplantae</taxon>
        <taxon>Streptophyta</taxon>
        <taxon>Embryophyta</taxon>
        <taxon>Tracheophyta</taxon>
        <taxon>Spermatophyta</taxon>
        <taxon>Magnoliopsida</taxon>
        <taxon>eudicotyledons</taxon>
        <taxon>Gunneridae</taxon>
        <taxon>Pentapetalae</taxon>
        <taxon>asterids</taxon>
        <taxon>lamiids</taxon>
        <taxon>Lamiales</taxon>
        <taxon>Orobanchaceae</taxon>
        <taxon>Buchnereae</taxon>
        <taxon>Striga</taxon>
    </lineage>
</organism>
<evidence type="ECO:0000259" key="2">
    <source>
        <dbReference type="Pfam" id="PF20522"/>
    </source>
</evidence>
<dbReference type="OrthoDB" id="1747990at2759"/>
<feature type="transmembrane region" description="Helical" evidence="1">
    <location>
        <begin position="116"/>
        <end position="140"/>
    </location>
</feature>
<dbReference type="Pfam" id="PF20522">
    <property type="entry name" value="DUF6737"/>
    <property type="match status" value="1"/>
</dbReference>
<keyword evidence="1" id="KW-0812">Transmembrane</keyword>
<reference evidence="4" key="1">
    <citation type="journal article" date="2019" name="Curr. Biol.">
        <title>Genome Sequence of Striga asiatica Provides Insight into the Evolution of Plant Parasitism.</title>
        <authorList>
            <person name="Yoshida S."/>
            <person name="Kim S."/>
            <person name="Wafula E.K."/>
            <person name="Tanskanen J."/>
            <person name="Kim Y.M."/>
            <person name="Honaas L."/>
            <person name="Yang Z."/>
            <person name="Spallek T."/>
            <person name="Conn C.E."/>
            <person name="Ichihashi Y."/>
            <person name="Cheong K."/>
            <person name="Cui S."/>
            <person name="Der J.P."/>
            <person name="Gundlach H."/>
            <person name="Jiao Y."/>
            <person name="Hori C."/>
            <person name="Ishida J.K."/>
            <person name="Kasahara H."/>
            <person name="Kiba T."/>
            <person name="Kim M.S."/>
            <person name="Koo N."/>
            <person name="Laohavisit A."/>
            <person name="Lee Y.H."/>
            <person name="Lumba S."/>
            <person name="McCourt P."/>
            <person name="Mortimer J.C."/>
            <person name="Mutuku J.M."/>
            <person name="Nomura T."/>
            <person name="Sasaki-Sekimoto Y."/>
            <person name="Seto Y."/>
            <person name="Wang Y."/>
            <person name="Wakatake T."/>
            <person name="Sakakibara H."/>
            <person name="Demura T."/>
            <person name="Yamaguchi S."/>
            <person name="Yoneyama K."/>
            <person name="Manabe R.I."/>
            <person name="Nelson D.C."/>
            <person name="Schulman A.H."/>
            <person name="Timko M.P."/>
            <person name="dePamphilis C.W."/>
            <person name="Choi D."/>
            <person name="Shirasu K."/>
        </authorList>
    </citation>
    <scope>NUCLEOTIDE SEQUENCE [LARGE SCALE GENOMIC DNA]</scope>
    <source>
        <strain evidence="4">cv. UVA1</strain>
    </source>
</reference>
<feature type="domain" description="DUF6737" evidence="2">
    <location>
        <begin position="91"/>
        <end position="146"/>
    </location>
</feature>
<evidence type="ECO:0000256" key="1">
    <source>
        <dbReference type="SAM" id="Phobius"/>
    </source>
</evidence>
<dbReference type="PANTHER" id="PTHR36046">
    <property type="entry name" value="PROTEIN, PUTATIVE-RELATED"/>
    <property type="match status" value="1"/>
</dbReference>
<dbReference type="AlphaFoldDB" id="A0A5A7RCW2"/>
<keyword evidence="1" id="KW-0472">Membrane</keyword>
<sequence>MVALLCYSHLPISLQLSSSRPNKPPFSLNFGARICSASNQSYKTRNRTTRRRSDFSDGADPVQESGFFNENGAVEDMDGYLNYLSLEYDTVWDTKPSWCQPWTIGLTGIGIITGSWLILNSIIVTSIVAVVICLWWYIFLYSYPKAYSDMIAERRKKVTNGLEDTYGKETEQ</sequence>
<dbReference type="GO" id="GO:0009507">
    <property type="term" value="C:chloroplast"/>
    <property type="evidence" value="ECO:0007669"/>
    <property type="project" value="TreeGrafter"/>
</dbReference>
<comment type="caution">
    <text evidence="3">The sequence shown here is derived from an EMBL/GenBank/DDBJ whole genome shotgun (WGS) entry which is preliminary data.</text>
</comment>
<accession>A0A5A7RCW2</accession>
<evidence type="ECO:0000313" key="4">
    <source>
        <dbReference type="Proteomes" id="UP000325081"/>
    </source>
</evidence>
<dbReference type="EMBL" id="BKCP01011737">
    <property type="protein sequence ID" value="GER55362.1"/>
    <property type="molecule type" value="Genomic_DNA"/>
</dbReference>
<keyword evidence="4" id="KW-1185">Reference proteome</keyword>
<proteinExistence type="predicted"/>
<dbReference type="PANTHER" id="PTHR36046:SF1">
    <property type="entry name" value="DUF6737 DOMAIN-CONTAINING PROTEIN"/>
    <property type="match status" value="1"/>
</dbReference>
<gene>
    <name evidence="3" type="ORF">STAS_33020</name>
</gene>
<evidence type="ECO:0000313" key="3">
    <source>
        <dbReference type="EMBL" id="GER55362.1"/>
    </source>
</evidence>
<protein>
    <submittedName>
        <fullName evidence="3">ESX-1 secretion system protein eccD1</fullName>
    </submittedName>
</protein>
<name>A0A5A7RCW2_STRAF</name>
<keyword evidence="1" id="KW-1133">Transmembrane helix</keyword>
<dbReference type="Proteomes" id="UP000325081">
    <property type="component" value="Unassembled WGS sequence"/>
</dbReference>